<feature type="compositionally biased region" description="Basic and acidic residues" evidence="1">
    <location>
        <begin position="91"/>
        <end position="106"/>
    </location>
</feature>
<feature type="chain" id="PRO_5003531767" description="SCP domain-containing protein" evidence="2">
    <location>
        <begin position="25"/>
        <end position="303"/>
    </location>
</feature>
<feature type="domain" description="SCP" evidence="3">
    <location>
        <begin position="126"/>
        <end position="260"/>
    </location>
</feature>
<dbReference type="GO" id="GO:0005576">
    <property type="term" value="C:extracellular region"/>
    <property type="evidence" value="ECO:0007669"/>
    <property type="project" value="InterPro"/>
</dbReference>
<dbReference type="InterPro" id="IPR018244">
    <property type="entry name" value="Allrgn_V5/Tpx1_CS"/>
</dbReference>
<sequence>MAPGSSRKAPILLLATLLSSKVASTPIHHHLHARQVVVTVTAPPVIVTQTPQSNGDGQNGNVVVVWTTVGVPPAGQPDQHQQQNPPQQQENKPEDKPEDKPDDKPQNQDQNSGQKVKGPDSFSDSNFKSQMLATHNYFRKQHSASDLTWNDNLADQSKEWAKGCKFAHSGMPGGGENIAAGYDSVGKVVDGWGLERKSFNFNGGGFDMGTGHFTQVVWKGTSSVGCAAQACDNGFNPPLDPSMGKWFVVCRYADAGNMEGAFGDNVKPGGGDGFQLDKGVQDAGVFDSITFSFSERHGVIHGH</sequence>
<dbReference type="SMART" id="SM00198">
    <property type="entry name" value="SCP"/>
    <property type="match status" value="1"/>
</dbReference>
<dbReference type="Proteomes" id="UP000005446">
    <property type="component" value="Unassembled WGS sequence"/>
</dbReference>
<evidence type="ECO:0000256" key="2">
    <source>
        <dbReference type="SAM" id="SignalP"/>
    </source>
</evidence>
<feature type="signal peptide" evidence="2">
    <location>
        <begin position="1"/>
        <end position="24"/>
    </location>
</feature>
<dbReference type="EMBL" id="AGUE01000158">
    <property type="protein sequence ID" value="EHK98307.1"/>
    <property type="molecule type" value="Genomic_DNA"/>
</dbReference>
<dbReference type="InParanoid" id="H0ET36"/>
<dbReference type="SUPFAM" id="SSF55797">
    <property type="entry name" value="PR-1-like"/>
    <property type="match status" value="1"/>
</dbReference>
<dbReference type="AlphaFoldDB" id="H0ET36"/>
<dbReference type="InterPro" id="IPR001283">
    <property type="entry name" value="CRISP-related"/>
</dbReference>
<dbReference type="OrthoDB" id="43654at2759"/>
<reference evidence="4 5" key="1">
    <citation type="journal article" date="2012" name="Eukaryot. Cell">
        <title>Genome sequence of the fungus Glarea lozoyensis: the first genome sequence of a species from the Helotiaceae family.</title>
        <authorList>
            <person name="Youssar L."/>
            <person name="Gruening B.A."/>
            <person name="Erxleben A."/>
            <person name="Guenther S."/>
            <person name="Huettel W."/>
        </authorList>
    </citation>
    <scope>NUCLEOTIDE SEQUENCE [LARGE SCALE GENOMIC DNA]</scope>
    <source>
        <strain evidence="5">ATCC 74030 / MF5533</strain>
    </source>
</reference>
<evidence type="ECO:0000313" key="4">
    <source>
        <dbReference type="EMBL" id="EHK98307.1"/>
    </source>
</evidence>
<gene>
    <name evidence="4" type="ORF">M7I_5890</name>
</gene>
<evidence type="ECO:0000256" key="1">
    <source>
        <dbReference type="SAM" id="MobiDB-lite"/>
    </source>
</evidence>
<dbReference type="PRINTS" id="PR00837">
    <property type="entry name" value="V5TPXLIKE"/>
</dbReference>
<evidence type="ECO:0000259" key="3">
    <source>
        <dbReference type="SMART" id="SM00198"/>
    </source>
</evidence>
<feature type="compositionally biased region" description="Low complexity" evidence="1">
    <location>
        <begin position="70"/>
        <end position="90"/>
    </location>
</feature>
<feature type="region of interest" description="Disordered" evidence="1">
    <location>
        <begin position="70"/>
        <end position="127"/>
    </location>
</feature>
<keyword evidence="5" id="KW-1185">Reference proteome</keyword>
<accession>H0ET36</accession>
<dbReference type="Pfam" id="PF00188">
    <property type="entry name" value="CAP"/>
    <property type="match status" value="1"/>
</dbReference>
<dbReference type="Gene3D" id="3.40.33.10">
    <property type="entry name" value="CAP"/>
    <property type="match status" value="1"/>
</dbReference>
<organism evidence="4 5">
    <name type="scientific">Glarea lozoyensis (strain ATCC 74030 / MF5533)</name>
    <dbReference type="NCBI Taxonomy" id="1104152"/>
    <lineage>
        <taxon>Eukaryota</taxon>
        <taxon>Fungi</taxon>
        <taxon>Dikarya</taxon>
        <taxon>Ascomycota</taxon>
        <taxon>Pezizomycotina</taxon>
        <taxon>Leotiomycetes</taxon>
        <taxon>Helotiales</taxon>
        <taxon>Helotiaceae</taxon>
        <taxon>Glarea</taxon>
    </lineage>
</organism>
<dbReference type="HOGENOM" id="CLU_918467_0_0_1"/>
<protein>
    <recommendedName>
        <fullName evidence="3">SCP domain-containing protein</fullName>
    </recommendedName>
</protein>
<dbReference type="PANTHER" id="PTHR10334">
    <property type="entry name" value="CYSTEINE-RICH SECRETORY PROTEIN-RELATED"/>
    <property type="match status" value="1"/>
</dbReference>
<comment type="caution">
    <text evidence="4">The sequence shown here is derived from an EMBL/GenBank/DDBJ whole genome shotgun (WGS) entry which is preliminary data.</text>
</comment>
<dbReference type="InterPro" id="IPR035940">
    <property type="entry name" value="CAP_sf"/>
</dbReference>
<evidence type="ECO:0000313" key="5">
    <source>
        <dbReference type="Proteomes" id="UP000005446"/>
    </source>
</evidence>
<proteinExistence type="predicted"/>
<name>H0ET36_GLAL7</name>
<dbReference type="PROSITE" id="PS01009">
    <property type="entry name" value="CRISP_1"/>
    <property type="match status" value="1"/>
</dbReference>
<dbReference type="InterPro" id="IPR014044">
    <property type="entry name" value="CAP_dom"/>
</dbReference>
<keyword evidence="2" id="KW-0732">Signal</keyword>